<evidence type="ECO:0000313" key="2">
    <source>
        <dbReference type="EMBL" id="CAI9303753.1"/>
    </source>
</evidence>
<name>A0AA36A4B7_LACSI</name>
<evidence type="ECO:0000313" key="3">
    <source>
        <dbReference type="Proteomes" id="UP001177003"/>
    </source>
</evidence>
<proteinExistence type="predicted"/>
<reference evidence="2" key="1">
    <citation type="submission" date="2023-04" db="EMBL/GenBank/DDBJ databases">
        <authorList>
            <person name="Vijverberg K."/>
            <person name="Xiong W."/>
            <person name="Schranz E."/>
        </authorList>
    </citation>
    <scope>NUCLEOTIDE SEQUENCE</scope>
</reference>
<evidence type="ECO:0000256" key="1">
    <source>
        <dbReference type="SAM" id="MobiDB-lite"/>
    </source>
</evidence>
<feature type="compositionally biased region" description="Low complexity" evidence="1">
    <location>
        <begin position="17"/>
        <end position="32"/>
    </location>
</feature>
<accession>A0AA36A4B7</accession>
<gene>
    <name evidence="2" type="ORF">LSALG_LOCUS42170</name>
</gene>
<organism evidence="2 3">
    <name type="scientific">Lactuca saligna</name>
    <name type="common">Willowleaf lettuce</name>
    <dbReference type="NCBI Taxonomy" id="75948"/>
    <lineage>
        <taxon>Eukaryota</taxon>
        <taxon>Viridiplantae</taxon>
        <taxon>Streptophyta</taxon>
        <taxon>Embryophyta</taxon>
        <taxon>Tracheophyta</taxon>
        <taxon>Spermatophyta</taxon>
        <taxon>Magnoliopsida</taxon>
        <taxon>eudicotyledons</taxon>
        <taxon>Gunneridae</taxon>
        <taxon>Pentapetalae</taxon>
        <taxon>asterids</taxon>
        <taxon>campanulids</taxon>
        <taxon>Asterales</taxon>
        <taxon>Asteraceae</taxon>
        <taxon>Cichorioideae</taxon>
        <taxon>Cichorieae</taxon>
        <taxon>Lactucinae</taxon>
        <taxon>Lactuca</taxon>
    </lineage>
</organism>
<protein>
    <submittedName>
        <fullName evidence="2">Uncharacterized protein</fullName>
    </submittedName>
</protein>
<feature type="region of interest" description="Disordered" evidence="1">
    <location>
        <begin position="1"/>
        <end position="36"/>
    </location>
</feature>
<sequence>MPTGLLGVSQFQPPLFTDSTTTTTTSTIDPPINVNASNTRTSDLGLLVGNTSPPISPFTQDDPDTIFSGDDDDFARFSYSPFNIQTESDHGAPITRGKLKAINEKLNLLLQSSKASSSEDYSQVTIKSFLETFTKEHSANLEKTNKALYTSASVCNEMIEKVDKLITDACSFIEKFHSSC</sequence>
<dbReference type="EMBL" id="OX465085">
    <property type="protein sequence ID" value="CAI9303753.1"/>
    <property type="molecule type" value="Genomic_DNA"/>
</dbReference>
<dbReference type="AlphaFoldDB" id="A0AA36A4B7"/>
<dbReference type="Proteomes" id="UP001177003">
    <property type="component" value="Chromosome 9"/>
</dbReference>
<keyword evidence="3" id="KW-1185">Reference proteome</keyword>